<evidence type="ECO:0000313" key="8">
    <source>
        <dbReference type="Proteomes" id="UP001314241"/>
    </source>
</evidence>
<feature type="binding site" evidence="5">
    <location>
        <position position="120"/>
    </location>
    <ligand>
        <name>K(+)</name>
        <dbReference type="ChEBI" id="CHEBI:29103"/>
    </ligand>
</feature>
<evidence type="ECO:0000256" key="2">
    <source>
        <dbReference type="ARBA" id="ARBA00022958"/>
    </source>
</evidence>
<keyword evidence="3 5" id="KW-0520">NAD</keyword>
<evidence type="ECO:0000259" key="6">
    <source>
        <dbReference type="PROSITE" id="PS51385"/>
    </source>
</evidence>
<dbReference type="GO" id="GO:0052856">
    <property type="term" value="F:NAD(P)HX epimerase activity"/>
    <property type="evidence" value="ECO:0007669"/>
    <property type="project" value="UniProtKB-EC"/>
</dbReference>
<organism evidence="7 8">
    <name type="scientific">Eupransor demetentiae</name>
    <dbReference type="NCBI Taxonomy" id="3109584"/>
    <lineage>
        <taxon>Bacteria</taxon>
        <taxon>Bacillati</taxon>
        <taxon>Bacillota</taxon>
        <taxon>Bacilli</taxon>
        <taxon>Lactobacillales</taxon>
        <taxon>Lactobacillaceae</taxon>
        <taxon>Eupransor</taxon>
    </lineage>
</organism>
<comment type="catalytic activity">
    <reaction evidence="5">
        <text>(6R)-NADPHX = (6S)-NADPHX</text>
        <dbReference type="Rhea" id="RHEA:32227"/>
        <dbReference type="ChEBI" id="CHEBI:64076"/>
        <dbReference type="ChEBI" id="CHEBI:64077"/>
        <dbReference type="EC" id="5.1.99.6"/>
    </reaction>
</comment>
<comment type="caution">
    <text evidence="7">The sequence shown here is derived from an EMBL/GenBank/DDBJ whole genome shotgun (WGS) entry which is preliminary data.</text>
</comment>
<dbReference type="InterPro" id="IPR004443">
    <property type="entry name" value="YjeF_N_dom"/>
</dbReference>
<feature type="binding site" evidence="5">
    <location>
        <position position="59"/>
    </location>
    <ligand>
        <name>K(+)</name>
        <dbReference type="ChEBI" id="CHEBI:29103"/>
    </ligand>
</feature>
<keyword evidence="4 5" id="KW-0413">Isomerase</keyword>
<dbReference type="Pfam" id="PF03853">
    <property type="entry name" value="YjeF_N"/>
    <property type="match status" value="1"/>
</dbReference>
<dbReference type="Gene3D" id="3.40.50.10260">
    <property type="entry name" value="YjeF N-terminal domain"/>
    <property type="match status" value="1"/>
</dbReference>
<proteinExistence type="inferred from homology"/>
<evidence type="ECO:0000313" key="7">
    <source>
        <dbReference type="EMBL" id="CAK8054825.1"/>
    </source>
</evidence>
<dbReference type="PANTHER" id="PTHR13612:SF0">
    <property type="entry name" value="ENHANCER OF MRNA-DECAPPING PROTEIN 3"/>
    <property type="match status" value="1"/>
</dbReference>
<feature type="binding site" evidence="5">
    <location>
        <position position="153"/>
    </location>
    <ligand>
        <name>(6S)-NADPHX</name>
        <dbReference type="ChEBI" id="CHEBI:64076"/>
    </ligand>
</feature>
<comment type="cofactor">
    <cofactor evidence="5">
        <name>K(+)</name>
        <dbReference type="ChEBI" id="CHEBI:29103"/>
    </cofactor>
    <text evidence="5">Binds 1 potassium ion per subunit.</text>
</comment>
<reference evidence="7 8" key="1">
    <citation type="submission" date="2024-01" db="EMBL/GenBank/DDBJ databases">
        <authorList>
            <person name="Botero Cardona J."/>
        </authorList>
    </citation>
    <scope>NUCLEOTIDE SEQUENCE [LARGE SCALE GENOMIC DNA]</scope>
    <source>
        <strain evidence="7 8">LMG 33000</strain>
    </source>
</reference>
<feature type="binding site" evidence="5">
    <location>
        <position position="156"/>
    </location>
    <ligand>
        <name>K(+)</name>
        <dbReference type="ChEBI" id="CHEBI:29103"/>
    </ligand>
</feature>
<dbReference type="Proteomes" id="UP001314241">
    <property type="component" value="Unassembled WGS sequence"/>
</dbReference>
<keyword evidence="2 5" id="KW-0630">Potassium</keyword>
<evidence type="ECO:0000256" key="5">
    <source>
        <dbReference type="HAMAP-Rule" id="MF_01966"/>
    </source>
</evidence>
<dbReference type="HAMAP" id="MF_01966">
    <property type="entry name" value="NADHX_epimerase"/>
    <property type="match status" value="1"/>
</dbReference>
<comment type="caution">
    <text evidence="5">Lacks conserved residue(s) required for the propagation of feature annotation.</text>
</comment>
<sequence length="216" mass="22896">MTQLVTTSELQLIEEYTMQTMAVPQEVLIERAAMAVQEVIGAGNFDLSNVLVLAGLGNNGADGVALARLLHLQGIDVSLQFVGNLNRAKDSVQHQLKIAEHCGLTRSEKSDFQKATLIIDAIFGTGLNNTIPDGLQKMMRAANHADNSVVAIDVPTGISANTGEVLGSALKAKSTVTFGYEKVGLTKGGGKKFSGEVIVKDIGLLTPENFIFSQAK</sequence>
<gene>
    <name evidence="5" type="primary">nnrE</name>
    <name evidence="7" type="ORF">R54876_GBNLAHCA_01408</name>
</gene>
<keyword evidence="5" id="KW-0479">Metal-binding</keyword>
<accession>A0ABM9N6H2</accession>
<dbReference type="RefSeq" id="WP_349642373.1">
    <property type="nucleotide sequence ID" value="NZ_CAWVOH010000004.1"/>
</dbReference>
<feature type="binding site" evidence="5">
    <location>
        <begin position="124"/>
        <end position="130"/>
    </location>
    <ligand>
        <name>(6S)-NADPHX</name>
        <dbReference type="ChEBI" id="CHEBI:64076"/>
    </ligand>
</feature>
<keyword evidence="8" id="KW-1185">Reference proteome</keyword>
<dbReference type="NCBIfam" id="TIGR00197">
    <property type="entry name" value="yjeF_nterm"/>
    <property type="match status" value="1"/>
</dbReference>
<feature type="domain" description="YjeF N-terminal" evidence="6">
    <location>
        <begin position="10"/>
        <end position="210"/>
    </location>
</feature>
<evidence type="ECO:0000256" key="4">
    <source>
        <dbReference type="ARBA" id="ARBA00023235"/>
    </source>
</evidence>
<keyword evidence="1 5" id="KW-0521">NADP</keyword>
<dbReference type="EMBL" id="CAWVOH010000004">
    <property type="protein sequence ID" value="CAK8054825.1"/>
    <property type="molecule type" value="Genomic_DNA"/>
</dbReference>
<comment type="function">
    <text evidence="5">Catalyzes the epimerization of the S- and R-forms of NAD(P)HX, a damaged form of NAD(P)H that is a result of enzymatic or heat-dependent hydration. This is a prerequisite for the S-specific NAD(P)H-hydrate dehydratase to allow the repair of both epimers of NAD(P)HX.</text>
</comment>
<comment type="catalytic activity">
    <reaction evidence="5">
        <text>(6R)-NADHX = (6S)-NADHX</text>
        <dbReference type="Rhea" id="RHEA:32215"/>
        <dbReference type="ChEBI" id="CHEBI:64074"/>
        <dbReference type="ChEBI" id="CHEBI:64075"/>
        <dbReference type="EC" id="5.1.99.6"/>
    </reaction>
</comment>
<keyword evidence="5" id="KW-0547">Nucleotide-binding</keyword>
<dbReference type="InterPro" id="IPR036652">
    <property type="entry name" value="YjeF_N_dom_sf"/>
</dbReference>
<dbReference type="PROSITE" id="PS51385">
    <property type="entry name" value="YJEF_N"/>
    <property type="match status" value="1"/>
</dbReference>
<dbReference type="PANTHER" id="PTHR13612">
    <property type="entry name" value="ENHANCER OF MRNA-DECAPPING PROTEIN 3"/>
    <property type="match status" value="1"/>
</dbReference>
<comment type="similarity">
    <text evidence="5">Belongs to the NnrE/AIBP family.</text>
</comment>
<dbReference type="EC" id="5.1.99.6" evidence="5"/>
<name>A0ABM9N6H2_9LACO</name>
<protein>
    <recommendedName>
        <fullName evidence="5">NAD(P)H-hydrate epimerase</fullName>
        <ecNumber evidence="5">5.1.99.6</ecNumber>
    </recommendedName>
    <alternativeName>
        <fullName evidence="5">NAD(P)HX epimerase</fullName>
    </alternativeName>
</protein>
<feature type="binding site" evidence="5">
    <location>
        <begin position="58"/>
        <end position="62"/>
    </location>
    <ligand>
        <name>(6S)-NADPHX</name>
        <dbReference type="ChEBI" id="CHEBI:64076"/>
    </ligand>
</feature>
<evidence type="ECO:0000256" key="1">
    <source>
        <dbReference type="ARBA" id="ARBA00022857"/>
    </source>
</evidence>
<dbReference type="SUPFAM" id="SSF64153">
    <property type="entry name" value="YjeF N-terminal domain-like"/>
    <property type="match status" value="1"/>
</dbReference>
<evidence type="ECO:0000256" key="3">
    <source>
        <dbReference type="ARBA" id="ARBA00023027"/>
    </source>
</evidence>